<dbReference type="CDD" id="cd06587">
    <property type="entry name" value="VOC"/>
    <property type="match status" value="1"/>
</dbReference>
<dbReference type="Pfam" id="PF18029">
    <property type="entry name" value="Glyoxalase_6"/>
    <property type="match status" value="1"/>
</dbReference>
<dbReference type="PANTHER" id="PTHR35908">
    <property type="entry name" value="HYPOTHETICAL FUSION PROTEIN"/>
    <property type="match status" value="1"/>
</dbReference>
<reference evidence="2 3" key="1">
    <citation type="submission" date="2024-06" db="EMBL/GenBank/DDBJ databases">
        <title>The Natural Products Discovery Center: Release of the First 8490 Sequenced Strains for Exploring Actinobacteria Biosynthetic Diversity.</title>
        <authorList>
            <person name="Kalkreuter E."/>
            <person name="Kautsar S.A."/>
            <person name="Yang D."/>
            <person name="Bader C.D."/>
            <person name="Teijaro C.N."/>
            <person name="Fluegel L."/>
            <person name="Davis C.M."/>
            <person name="Simpson J.R."/>
            <person name="Lauterbach L."/>
            <person name="Steele A.D."/>
            <person name="Gui C."/>
            <person name="Meng S."/>
            <person name="Li G."/>
            <person name="Viehrig K."/>
            <person name="Ye F."/>
            <person name="Su P."/>
            <person name="Kiefer A.F."/>
            <person name="Nichols A."/>
            <person name="Cepeda A.J."/>
            <person name="Yan W."/>
            <person name="Fan B."/>
            <person name="Jiang Y."/>
            <person name="Adhikari A."/>
            <person name="Zheng C.-J."/>
            <person name="Schuster L."/>
            <person name="Cowan T.M."/>
            <person name="Smanski M.J."/>
            <person name="Chevrette M.G."/>
            <person name="De Carvalho L.P.S."/>
            <person name="Shen B."/>
        </authorList>
    </citation>
    <scope>NUCLEOTIDE SEQUENCE [LARGE SCALE GENOMIC DNA]</scope>
    <source>
        <strain evidence="2 3">NPDC050403</strain>
    </source>
</reference>
<dbReference type="InterPro" id="IPR037523">
    <property type="entry name" value="VOC_core"/>
</dbReference>
<dbReference type="EMBL" id="JBFAKC010000004">
    <property type="protein sequence ID" value="MEV0707902.1"/>
    <property type="molecule type" value="Genomic_DNA"/>
</dbReference>
<protein>
    <submittedName>
        <fullName evidence="2">VOC family protein</fullName>
    </submittedName>
</protein>
<keyword evidence="3" id="KW-1185">Reference proteome</keyword>
<sequence length="126" mass="13869">MTTEQGVGTLRSVVLDCPDPRALADFYGHLLGARVVSDEEDWVVLADASGRRIAFQTAPNYEPPEFPDTKGSQQIHFDVLVDDIEVAQPRALALGAELIQAQTDGAFRVYRDPVGHTFCLVWLPES</sequence>
<organism evidence="2 3">
    <name type="scientific">Nocardia aurea</name>
    <dbReference type="NCBI Taxonomy" id="2144174"/>
    <lineage>
        <taxon>Bacteria</taxon>
        <taxon>Bacillati</taxon>
        <taxon>Actinomycetota</taxon>
        <taxon>Actinomycetes</taxon>
        <taxon>Mycobacteriales</taxon>
        <taxon>Nocardiaceae</taxon>
        <taxon>Nocardia</taxon>
    </lineage>
</organism>
<comment type="caution">
    <text evidence="2">The sequence shown here is derived from an EMBL/GenBank/DDBJ whole genome shotgun (WGS) entry which is preliminary data.</text>
</comment>
<evidence type="ECO:0000313" key="3">
    <source>
        <dbReference type="Proteomes" id="UP001551695"/>
    </source>
</evidence>
<dbReference type="Proteomes" id="UP001551695">
    <property type="component" value="Unassembled WGS sequence"/>
</dbReference>
<evidence type="ECO:0000313" key="2">
    <source>
        <dbReference type="EMBL" id="MEV0707902.1"/>
    </source>
</evidence>
<accession>A0ABV3FR43</accession>
<dbReference type="SUPFAM" id="SSF54593">
    <property type="entry name" value="Glyoxalase/Bleomycin resistance protein/Dihydroxybiphenyl dioxygenase"/>
    <property type="match status" value="1"/>
</dbReference>
<gene>
    <name evidence="2" type="ORF">AB0I48_10085</name>
</gene>
<dbReference type="RefSeq" id="WP_357782020.1">
    <property type="nucleotide sequence ID" value="NZ_JBFAKC010000004.1"/>
</dbReference>
<dbReference type="PROSITE" id="PS51819">
    <property type="entry name" value="VOC"/>
    <property type="match status" value="1"/>
</dbReference>
<evidence type="ECO:0000259" key="1">
    <source>
        <dbReference type="PROSITE" id="PS51819"/>
    </source>
</evidence>
<proteinExistence type="predicted"/>
<dbReference type="Gene3D" id="3.10.180.10">
    <property type="entry name" value="2,3-Dihydroxybiphenyl 1,2-Dioxygenase, domain 1"/>
    <property type="match status" value="1"/>
</dbReference>
<feature type="domain" description="VOC" evidence="1">
    <location>
        <begin position="9"/>
        <end position="126"/>
    </location>
</feature>
<dbReference type="InterPro" id="IPR029068">
    <property type="entry name" value="Glyas_Bleomycin-R_OHBP_Dase"/>
</dbReference>
<dbReference type="InterPro" id="IPR041581">
    <property type="entry name" value="Glyoxalase_6"/>
</dbReference>
<name>A0ABV3FR43_9NOCA</name>
<dbReference type="PANTHER" id="PTHR35908:SF1">
    <property type="entry name" value="CONSERVED PROTEIN"/>
    <property type="match status" value="1"/>
</dbReference>